<evidence type="ECO:0000259" key="1">
    <source>
        <dbReference type="Pfam" id="PF07561"/>
    </source>
</evidence>
<organism evidence="2 3">
    <name type="scientific">Paraclostridium sordellii</name>
    <name type="common">Clostridium sordellii</name>
    <dbReference type="NCBI Taxonomy" id="1505"/>
    <lineage>
        <taxon>Bacteria</taxon>
        <taxon>Bacillati</taxon>
        <taxon>Bacillota</taxon>
        <taxon>Clostridia</taxon>
        <taxon>Peptostreptococcales</taxon>
        <taxon>Peptostreptococcaceae</taxon>
        <taxon>Paraclostridium</taxon>
    </lineage>
</organism>
<dbReference type="RefSeq" id="WP_055333235.1">
    <property type="nucleotide sequence ID" value="NZ_CDNF01000004.1"/>
</dbReference>
<feature type="domain" description="DUF1540" evidence="1">
    <location>
        <begin position="2"/>
        <end position="40"/>
    </location>
</feature>
<proteinExistence type="predicted"/>
<accession>A0A0C7PCM9</accession>
<feature type="domain" description="DUF1540" evidence="1">
    <location>
        <begin position="63"/>
        <end position="95"/>
    </location>
</feature>
<dbReference type="OrthoDB" id="1754178at2"/>
<evidence type="ECO:0000313" key="2">
    <source>
        <dbReference type="EMBL" id="CEP41943.1"/>
    </source>
</evidence>
<protein>
    <submittedName>
        <fullName evidence="2">Domain of Uncharacterized Function (DUF1540)</fullName>
    </submittedName>
</protein>
<dbReference type="AlphaFoldDB" id="A0A0C7PCM9"/>
<dbReference type="Pfam" id="PF07561">
    <property type="entry name" value="DUF1540"/>
    <property type="match status" value="2"/>
</dbReference>
<evidence type="ECO:0000313" key="3">
    <source>
        <dbReference type="Proteomes" id="UP000049127"/>
    </source>
</evidence>
<reference evidence="3" key="1">
    <citation type="submission" date="2015-01" db="EMBL/GenBank/DDBJ databases">
        <authorList>
            <person name="Aslett M.A."/>
            <person name="De Silva N."/>
        </authorList>
    </citation>
    <scope>NUCLEOTIDE SEQUENCE [LARGE SCALE GENOMIC DNA]</scope>
    <source>
        <strain evidence="3">R28058</strain>
    </source>
</reference>
<gene>
    <name evidence="2" type="ORF">R28058_33151</name>
</gene>
<name>A0A0C7PCM9_PARSO</name>
<sequence length="105" mass="11619">MIKCFSTNCTFNNSGKCNASVVNIEGFDADITPETYCKTFVDSSDSSTLTNSTGDNETTYKDIICSASNCMYNFNGSCKSSLVQVNSLNNTCETFKKRCCFNYEH</sequence>
<dbReference type="Proteomes" id="UP000049127">
    <property type="component" value="Unassembled WGS sequence"/>
</dbReference>
<dbReference type="EMBL" id="CEKZ01000028">
    <property type="protein sequence ID" value="CEP41943.1"/>
    <property type="molecule type" value="Genomic_DNA"/>
</dbReference>
<dbReference type="InterPro" id="IPR011437">
    <property type="entry name" value="DUF1540"/>
</dbReference>